<dbReference type="GO" id="GO:0005829">
    <property type="term" value="C:cytosol"/>
    <property type="evidence" value="ECO:0007669"/>
    <property type="project" value="TreeGrafter"/>
</dbReference>
<dbReference type="InterPro" id="IPR000422">
    <property type="entry name" value="DHBP_synthase_RibB"/>
</dbReference>
<evidence type="ECO:0000256" key="3">
    <source>
        <dbReference type="ARBA" id="ARBA00012153"/>
    </source>
</evidence>
<dbReference type="AlphaFoldDB" id="A0A6A6J5B3"/>
<evidence type="ECO:0000256" key="8">
    <source>
        <dbReference type="ARBA" id="ARBA00023206"/>
    </source>
</evidence>
<dbReference type="GO" id="GO:0009231">
    <property type="term" value="P:riboflavin biosynthetic process"/>
    <property type="evidence" value="ECO:0007669"/>
    <property type="project" value="UniProtKB-UniPathway"/>
</dbReference>
<comment type="cofactor">
    <cofactor evidence="12">
        <name>Mg(2+)</name>
        <dbReference type="ChEBI" id="CHEBI:18420"/>
    </cofactor>
    <cofactor evidence="12">
        <name>Mn(2+)</name>
        <dbReference type="ChEBI" id="CHEBI:29035"/>
    </cofactor>
    <text evidence="12">Binds 2 divalent metal cations per subunit. Magnesium or manganese.</text>
</comment>
<dbReference type="Proteomes" id="UP000800097">
    <property type="component" value="Unassembled WGS sequence"/>
</dbReference>
<dbReference type="Pfam" id="PF00926">
    <property type="entry name" value="DHBP_synthase"/>
    <property type="match status" value="1"/>
</dbReference>
<keyword evidence="9 12" id="KW-0464">Manganese</keyword>
<dbReference type="EMBL" id="ML986537">
    <property type="protein sequence ID" value="KAF2271582.1"/>
    <property type="molecule type" value="Genomic_DNA"/>
</dbReference>
<evidence type="ECO:0000256" key="12">
    <source>
        <dbReference type="RuleBase" id="RU003843"/>
    </source>
</evidence>
<dbReference type="PANTHER" id="PTHR21327">
    <property type="entry name" value="GTP CYCLOHYDROLASE II-RELATED"/>
    <property type="match status" value="1"/>
</dbReference>
<evidence type="ECO:0000256" key="4">
    <source>
        <dbReference type="ARBA" id="ARBA00018836"/>
    </source>
</evidence>
<dbReference type="GO" id="GO:0005758">
    <property type="term" value="C:mitochondrial intermembrane space"/>
    <property type="evidence" value="ECO:0007669"/>
    <property type="project" value="TreeGrafter"/>
</dbReference>
<comment type="similarity">
    <text evidence="11 12">Belongs to the DHBP synthase family.</text>
</comment>
<evidence type="ECO:0000256" key="6">
    <source>
        <dbReference type="ARBA" id="ARBA00022723"/>
    </source>
</evidence>
<evidence type="ECO:0000256" key="5">
    <source>
        <dbReference type="ARBA" id="ARBA00022619"/>
    </source>
</evidence>
<comment type="catalytic activity">
    <reaction evidence="12">
        <text>D-ribulose 5-phosphate = (2S)-2-hydroxy-3-oxobutyl phosphate + formate + H(+)</text>
        <dbReference type="Rhea" id="RHEA:18457"/>
        <dbReference type="ChEBI" id="CHEBI:15378"/>
        <dbReference type="ChEBI" id="CHEBI:15740"/>
        <dbReference type="ChEBI" id="CHEBI:58121"/>
        <dbReference type="ChEBI" id="CHEBI:58830"/>
        <dbReference type="EC" id="4.1.99.12"/>
    </reaction>
</comment>
<dbReference type="NCBIfam" id="TIGR00506">
    <property type="entry name" value="ribB"/>
    <property type="match status" value="1"/>
</dbReference>
<dbReference type="UniPathway" id="UPA00275">
    <property type="reaction ID" value="UER00399"/>
</dbReference>
<dbReference type="OrthoDB" id="60371at2759"/>
<accession>A0A6A6J5B3</accession>
<dbReference type="GeneID" id="54549304"/>
<evidence type="ECO:0000256" key="10">
    <source>
        <dbReference type="ARBA" id="ARBA00023239"/>
    </source>
</evidence>
<organism evidence="13 14">
    <name type="scientific">Westerdykella ornata</name>
    <dbReference type="NCBI Taxonomy" id="318751"/>
    <lineage>
        <taxon>Eukaryota</taxon>
        <taxon>Fungi</taxon>
        <taxon>Dikarya</taxon>
        <taxon>Ascomycota</taxon>
        <taxon>Pezizomycotina</taxon>
        <taxon>Dothideomycetes</taxon>
        <taxon>Pleosporomycetidae</taxon>
        <taxon>Pleosporales</taxon>
        <taxon>Sporormiaceae</taxon>
        <taxon>Westerdykella</taxon>
    </lineage>
</organism>
<keyword evidence="10 12" id="KW-0456">Lyase</keyword>
<evidence type="ECO:0000256" key="1">
    <source>
        <dbReference type="ARBA" id="ARBA00004904"/>
    </source>
</evidence>
<dbReference type="GO" id="GO:0046872">
    <property type="term" value="F:metal ion binding"/>
    <property type="evidence" value="ECO:0007669"/>
    <property type="project" value="UniProtKB-KW"/>
</dbReference>
<evidence type="ECO:0000256" key="9">
    <source>
        <dbReference type="ARBA" id="ARBA00023211"/>
    </source>
</evidence>
<evidence type="ECO:0000313" key="13">
    <source>
        <dbReference type="EMBL" id="KAF2271582.1"/>
    </source>
</evidence>
<evidence type="ECO:0000256" key="11">
    <source>
        <dbReference type="ARBA" id="ARBA00060730"/>
    </source>
</evidence>
<keyword evidence="5 12" id="KW-0686">Riboflavin biosynthesis</keyword>
<protein>
    <recommendedName>
        <fullName evidence="4 12">3,4-dihydroxy-2-butanone 4-phosphate synthase</fullName>
        <shortName evidence="12">DHBP synthase</shortName>
        <ecNumber evidence="3 12">4.1.99.12</ecNumber>
    </recommendedName>
</protein>
<dbReference type="InterPro" id="IPR017945">
    <property type="entry name" value="DHBP_synth_RibB-like_a/b_dom"/>
</dbReference>
<keyword evidence="14" id="KW-1185">Reference proteome</keyword>
<proteinExistence type="inferred from homology"/>
<dbReference type="SUPFAM" id="SSF55821">
    <property type="entry name" value="YrdC/RibB"/>
    <property type="match status" value="1"/>
</dbReference>
<keyword evidence="7 12" id="KW-0460">Magnesium</keyword>
<evidence type="ECO:0000256" key="2">
    <source>
        <dbReference type="ARBA" id="ARBA00011738"/>
    </source>
</evidence>
<gene>
    <name evidence="13" type="ORF">EI97DRAFT_387580</name>
</gene>
<comment type="subunit">
    <text evidence="2 12">Homodimer.</text>
</comment>
<evidence type="ECO:0000256" key="7">
    <source>
        <dbReference type="ARBA" id="ARBA00022842"/>
    </source>
</evidence>
<comment type="pathway">
    <text evidence="1 12">Cofactor biosynthesis; riboflavin biosynthesis; 2-hydroxy-3-oxobutyl phosphate from D-ribulose 5-phosphate: step 1/1.</text>
</comment>
<dbReference type="Gene3D" id="3.90.870.10">
    <property type="entry name" value="DHBP synthase"/>
    <property type="match status" value="1"/>
</dbReference>
<keyword evidence="6 12" id="KW-0479">Metal-binding</keyword>
<keyword evidence="8" id="KW-0318">Glutathionylation</keyword>
<dbReference type="EC" id="4.1.99.12" evidence="3 12"/>
<dbReference type="RefSeq" id="XP_033649121.1">
    <property type="nucleotide sequence ID" value="XM_033796129.1"/>
</dbReference>
<sequence length="248" mass="27243">MSTSQRVSDTWLAGKNIDPELLKPLDAAFDSIPDVIDAFANDEFVIVLDSPDRENEGDLIIAASALTTEKAAFMIRYTSGYICVPMPTQRCAELGLEPMVTKNQDPHRTAYAITVDANHPDITTGISAHDRALTCRQLANPQSKPSDLRRPGHIVPLHARPGGVRERKGHTEAAVDLCLLARKQPVGAICEIVRDGEPVKGKPEFRNSGMMRRDECLAFGKEFGIKVCTIEDLYRFWQAVDGASNITA</sequence>
<name>A0A6A6J5B3_WESOR</name>
<dbReference type="PANTHER" id="PTHR21327:SF18">
    <property type="entry name" value="3,4-DIHYDROXY-2-BUTANONE 4-PHOSPHATE SYNTHASE"/>
    <property type="match status" value="1"/>
</dbReference>
<dbReference type="GO" id="GO:0008686">
    <property type="term" value="F:3,4-dihydroxy-2-butanone-4-phosphate synthase activity"/>
    <property type="evidence" value="ECO:0007669"/>
    <property type="project" value="UniProtKB-EC"/>
</dbReference>
<reference evidence="13" key="1">
    <citation type="journal article" date="2020" name="Stud. Mycol.">
        <title>101 Dothideomycetes genomes: a test case for predicting lifestyles and emergence of pathogens.</title>
        <authorList>
            <person name="Haridas S."/>
            <person name="Albert R."/>
            <person name="Binder M."/>
            <person name="Bloem J."/>
            <person name="Labutti K."/>
            <person name="Salamov A."/>
            <person name="Andreopoulos B."/>
            <person name="Baker S."/>
            <person name="Barry K."/>
            <person name="Bills G."/>
            <person name="Bluhm B."/>
            <person name="Cannon C."/>
            <person name="Castanera R."/>
            <person name="Culley D."/>
            <person name="Daum C."/>
            <person name="Ezra D."/>
            <person name="Gonzalez J."/>
            <person name="Henrissat B."/>
            <person name="Kuo A."/>
            <person name="Liang C."/>
            <person name="Lipzen A."/>
            <person name="Lutzoni F."/>
            <person name="Magnuson J."/>
            <person name="Mondo S."/>
            <person name="Nolan M."/>
            <person name="Ohm R."/>
            <person name="Pangilinan J."/>
            <person name="Park H.-J."/>
            <person name="Ramirez L."/>
            <person name="Alfaro M."/>
            <person name="Sun H."/>
            <person name="Tritt A."/>
            <person name="Yoshinaga Y."/>
            <person name="Zwiers L.-H."/>
            <person name="Turgeon B."/>
            <person name="Goodwin S."/>
            <person name="Spatafora J."/>
            <person name="Crous P."/>
            <person name="Grigoriev I."/>
        </authorList>
    </citation>
    <scope>NUCLEOTIDE SEQUENCE</scope>
    <source>
        <strain evidence="13">CBS 379.55</strain>
    </source>
</reference>
<evidence type="ECO:0000313" key="14">
    <source>
        <dbReference type="Proteomes" id="UP000800097"/>
    </source>
</evidence>
<dbReference type="FunFam" id="3.90.870.10:FF:000002">
    <property type="entry name" value="3,4-dihydroxy-2-butanone 4-phosphate synthase"/>
    <property type="match status" value="1"/>
</dbReference>
<comment type="function">
    <text evidence="12">Catalyzes the conversion of D-ribulose 5-phosphate to formate and 3,4-dihydroxy-2-butanone 4-phosphate.</text>
</comment>